<dbReference type="PANTHER" id="PTHR43834:SF6">
    <property type="entry name" value="GTPASE DER"/>
    <property type="match status" value="1"/>
</dbReference>
<comment type="subunit">
    <text evidence="9">Associates with the 50S ribosomal subunit.</text>
</comment>
<dbReference type="InterPro" id="IPR027417">
    <property type="entry name" value="P-loop_NTPase"/>
</dbReference>
<feature type="binding site" evidence="9">
    <location>
        <begin position="183"/>
        <end position="190"/>
    </location>
    <ligand>
        <name>GTP</name>
        <dbReference type="ChEBI" id="CHEBI:37565"/>
        <label>2</label>
    </ligand>
</feature>
<dbReference type="NCBIfam" id="TIGR03594">
    <property type="entry name" value="GTPase_EngA"/>
    <property type="match status" value="1"/>
</dbReference>
<feature type="domain" description="EngA-type G" evidence="12">
    <location>
        <begin position="4"/>
        <end position="168"/>
    </location>
</feature>
<evidence type="ECO:0000256" key="2">
    <source>
        <dbReference type="ARBA" id="ARBA00020953"/>
    </source>
</evidence>
<dbReference type="InterPro" id="IPR003593">
    <property type="entry name" value="AAA+_ATPase"/>
</dbReference>
<gene>
    <name evidence="9" type="primary">der</name>
    <name evidence="13" type="ORF">G3A45_04775</name>
</gene>
<dbReference type="HAMAP" id="MF_00195">
    <property type="entry name" value="GTPase_Der"/>
    <property type="match status" value="1"/>
</dbReference>
<name>A0A6P1YEV3_9FIRM</name>
<comment type="function">
    <text evidence="8 9 11">GTPase that plays an essential role in the late steps of ribosome biogenesis.</text>
</comment>
<evidence type="ECO:0000256" key="9">
    <source>
        <dbReference type="HAMAP-Rule" id="MF_00195"/>
    </source>
</evidence>
<feature type="binding site" evidence="9">
    <location>
        <begin position="57"/>
        <end position="61"/>
    </location>
    <ligand>
        <name>GTP</name>
        <dbReference type="ChEBI" id="CHEBI:37565"/>
        <label>1</label>
    </ligand>
</feature>
<evidence type="ECO:0000256" key="8">
    <source>
        <dbReference type="ARBA" id="ARBA00053470"/>
    </source>
</evidence>
<keyword evidence="6 9" id="KW-0342">GTP-binding</keyword>
<keyword evidence="5 9" id="KW-0547">Nucleotide-binding</keyword>
<dbReference type="PRINTS" id="PR00326">
    <property type="entry name" value="GTP1OBG"/>
</dbReference>
<feature type="binding site" evidence="9">
    <location>
        <begin position="295"/>
        <end position="298"/>
    </location>
    <ligand>
        <name>GTP</name>
        <dbReference type="ChEBI" id="CHEBI:37565"/>
        <label>2</label>
    </ligand>
</feature>
<dbReference type="SUPFAM" id="SSF52540">
    <property type="entry name" value="P-loop containing nucleoside triphosphate hydrolases"/>
    <property type="match status" value="2"/>
</dbReference>
<dbReference type="Gene3D" id="3.30.300.20">
    <property type="match status" value="1"/>
</dbReference>
<dbReference type="InterPro" id="IPR015946">
    <property type="entry name" value="KH_dom-like_a/b"/>
</dbReference>
<dbReference type="Proteomes" id="UP000464452">
    <property type="component" value="Chromosome"/>
</dbReference>
<proteinExistence type="inferred from homology"/>
<feature type="binding site" evidence="9">
    <location>
        <begin position="10"/>
        <end position="17"/>
    </location>
    <ligand>
        <name>GTP</name>
        <dbReference type="ChEBI" id="CHEBI:37565"/>
        <label>1</label>
    </ligand>
</feature>
<evidence type="ECO:0000256" key="10">
    <source>
        <dbReference type="PROSITE-ProRule" id="PRU01049"/>
    </source>
</evidence>
<dbReference type="InterPro" id="IPR006073">
    <property type="entry name" value="GTP-bd"/>
</dbReference>
<dbReference type="GO" id="GO:0005525">
    <property type="term" value="F:GTP binding"/>
    <property type="evidence" value="ECO:0007669"/>
    <property type="project" value="UniProtKB-UniRule"/>
</dbReference>
<feature type="domain" description="EngA-type G" evidence="12">
    <location>
        <begin position="177"/>
        <end position="352"/>
    </location>
</feature>
<accession>A0A6P1YEV3</accession>
<dbReference type="CDD" id="cd01894">
    <property type="entry name" value="EngA1"/>
    <property type="match status" value="1"/>
</dbReference>
<keyword evidence="4 11" id="KW-0677">Repeat</keyword>
<evidence type="ECO:0000256" key="4">
    <source>
        <dbReference type="ARBA" id="ARBA00022737"/>
    </source>
</evidence>
<dbReference type="PANTHER" id="PTHR43834">
    <property type="entry name" value="GTPASE DER"/>
    <property type="match status" value="1"/>
</dbReference>
<dbReference type="PIRSF" id="PIRSF006485">
    <property type="entry name" value="GTP-binding_EngA"/>
    <property type="match status" value="1"/>
</dbReference>
<evidence type="ECO:0000313" key="13">
    <source>
        <dbReference type="EMBL" id="QIB26675.1"/>
    </source>
</evidence>
<dbReference type="InterPro" id="IPR005225">
    <property type="entry name" value="Small_GTP-bd"/>
</dbReference>
<dbReference type="InterPro" id="IPR016484">
    <property type="entry name" value="GTPase_Der"/>
</dbReference>
<sequence length="444" mass="49933">MARPVVAIVGRPNVGKSTLFNRLAGKRIAIVEDKPGVTRDRIYAEAEWLNKYFTLIDTGGIEPDTEDIILSQMRRQAQIAIDTADVILFVVDGIEGLTSTDREVANMLRKSKKKVLLVCNKIDTPMTPDTIYEFYELGLGDPIAISASQGLGIGDLLDAVIELFPEDKDTEYEEGVIKVAVIGKPNAGKSSLINKILGEDRVIVSDIPGTTRDAIDTPFQVGEDKFVFIDTAGIRRRKKINENIEKYSVIRALTAIERADVCLLVIDSLESVTEQDAKIAGYAHENGKATIIIMNKWDLVEKDDKTYLRYEKEIRERLSFMSYAPILFISAKTGQRVNRIIDLIKKVSNNHSMRISTGVLNDIIGEAVLMNQPPSDKGRRLKIYYGTQVGTKPPKFVIFINGIELMHFSYQRYLENQIRQAFGFEGTPIQLEFKEKGIRCIKFY</sequence>
<dbReference type="GO" id="GO:0042254">
    <property type="term" value="P:ribosome biogenesis"/>
    <property type="evidence" value="ECO:0007669"/>
    <property type="project" value="UniProtKB-KW"/>
</dbReference>
<dbReference type="FunFam" id="3.40.50.300:FF:000057">
    <property type="entry name" value="GTPase Der"/>
    <property type="match status" value="1"/>
</dbReference>
<dbReference type="RefSeq" id="WP_163234682.1">
    <property type="nucleotide sequence ID" value="NZ_CP048617.1"/>
</dbReference>
<dbReference type="AlphaFoldDB" id="A0A6P1YEV3"/>
<reference evidence="13 14" key="1">
    <citation type="submission" date="2020-02" db="EMBL/GenBank/DDBJ databases">
        <title>Thermophilic hydrogen producing bacteria, Caloranaerobacter azorensis.</title>
        <authorList>
            <person name="Baek K."/>
        </authorList>
    </citation>
    <scope>NUCLEOTIDE SEQUENCE [LARGE SCALE GENOMIC DNA]</scope>
    <source>
        <strain evidence="13 14">T3-1</strain>
    </source>
</reference>
<dbReference type="FunFam" id="3.40.50.300:FF:000040">
    <property type="entry name" value="GTPase Der"/>
    <property type="match status" value="1"/>
</dbReference>
<evidence type="ECO:0000256" key="6">
    <source>
        <dbReference type="ARBA" id="ARBA00023134"/>
    </source>
</evidence>
<feature type="binding site" evidence="9">
    <location>
        <begin position="230"/>
        <end position="234"/>
    </location>
    <ligand>
        <name>GTP</name>
        <dbReference type="ChEBI" id="CHEBI:37565"/>
        <label>2</label>
    </ligand>
</feature>
<dbReference type="EMBL" id="CP048617">
    <property type="protein sequence ID" value="QIB26675.1"/>
    <property type="molecule type" value="Genomic_DNA"/>
</dbReference>
<dbReference type="Pfam" id="PF14714">
    <property type="entry name" value="KH_dom-like"/>
    <property type="match status" value="1"/>
</dbReference>
<dbReference type="Pfam" id="PF01926">
    <property type="entry name" value="MMR_HSR1"/>
    <property type="match status" value="2"/>
</dbReference>
<evidence type="ECO:0000256" key="5">
    <source>
        <dbReference type="ARBA" id="ARBA00022741"/>
    </source>
</evidence>
<dbReference type="NCBIfam" id="TIGR00231">
    <property type="entry name" value="small_GTP"/>
    <property type="match status" value="2"/>
</dbReference>
<evidence type="ECO:0000256" key="1">
    <source>
        <dbReference type="ARBA" id="ARBA00008279"/>
    </source>
</evidence>
<evidence type="ECO:0000259" key="12">
    <source>
        <dbReference type="PROSITE" id="PS51712"/>
    </source>
</evidence>
<dbReference type="GO" id="GO:0043022">
    <property type="term" value="F:ribosome binding"/>
    <property type="evidence" value="ECO:0007669"/>
    <property type="project" value="TreeGrafter"/>
</dbReference>
<organism evidence="13 14">
    <name type="scientific">Caloranaerobacter azorensis</name>
    <dbReference type="NCBI Taxonomy" id="116090"/>
    <lineage>
        <taxon>Bacteria</taxon>
        <taxon>Bacillati</taxon>
        <taxon>Bacillota</taxon>
        <taxon>Tissierellia</taxon>
        <taxon>Tissierellales</taxon>
        <taxon>Thermohalobacteraceae</taxon>
        <taxon>Caloranaerobacter</taxon>
    </lineage>
</organism>
<dbReference type="InterPro" id="IPR031166">
    <property type="entry name" value="G_ENGA"/>
</dbReference>
<feature type="binding site" evidence="9">
    <location>
        <begin position="120"/>
        <end position="123"/>
    </location>
    <ligand>
        <name>GTP</name>
        <dbReference type="ChEBI" id="CHEBI:37565"/>
        <label>1</label>
    </ligand>
</feature>
<dbReference type="KEGG" id="cazo:G3A45_04775"/>
<dbReference type="CDD" id="cd01895">
    <property type="entry name" value="EngA2"/>
    <property type="match status" value="1"/>
</dbReference>
<comment type="similarity">
    <text evidence="1 9 10 11">Belongs to the TRAFAC class TrmE-Era-EngA-EngB-Septin-like GTPase superfamily. EngA (Der) GTPase family.</text>
</comment>
<dbReference type="InterPro" id="IPR032859">
    <property type="entry name" value="KH_dom-like"/>
</dbReference>
<evidence type="ECO:0000313" key="14">
    <source>
        <dbReference type="Proteomes" id="UP000464452"/>
    </source>
</evidence>
<dbReference type="Gene3D" id="3.40.50.300">
    <property type="entry name" value="P-loop containing nucleotide triphosphate hydrolases"/>
    <property type="match status" value="2"/>
</dbReference>
<evidence type="ECO:0000256" key="7">
    <source>
        <dbReference type="ARBA" id="ARBA00032345"/>
    </source>
</evidence>
<dbReference type="FunFam" id="3.30.300.20:FF:000004">
    <property type="entry name" value="GTPase Der"/>
    <property type="match status" value="1"/>
</dbReference>
<dbReference type="PROSITE" id="PS51712">
    <property type="entry name" value="G_ENGA"/>
    <property type="match status" value="2"/>
</dbReference>
<protein>
    <recommendedName>
        <fullName evidence="2 9">GTPase Der</fullName>
    </recommendedName>
    <alternativeName>
        <fullName evidence="7 9">GTP-binding protein EngA</fullName>
    </alternativeName>
</protein>
<evidence type="ECO:0000256" key="3">
    <source>
        <dbReference type="ARBA" id="ARBA00022517"/>
    </source>
</evidence>
<keyword evidence="3 9" id="KW-0690">Ribosome biogenesis</keyword>
<evidence type="ECO:0000256" key="11">
    <source>
        <dbReference type="RuleBase" id="RU004481"/>
    </source>
</evidence>
<dbReference type="SMART" id="SM00382">
    <property type="entry name" value="AAA"/>
    <property type="match status" value="2"/>
</dbReference>